<dbReference type="EMBL" id="FN568063">
    <property type="protein sequence ID" value="CBJ22945.1"/>
    <property type="molecule type" value="Genomic_DNA"/>
</dbReference>
<dbReference type="Gene3D" id="3.40.630.30">
    <property type="match status" value="1"/>
</dbReference>
<accession>D3HAP7</accession>
<organism evidence="2 3">
    <name type="scientific">Streptococcus mitis (strain B6)</name>
    <dbReference type="NCBI Taxonomy" id="365659"/>
    <lineage>
        <taxon>Bacteria</taxon>
        <taxon>Bacillati</taxon>
        <taxon>Bacillota</taxon>
        <taxon>Bacilli</taxon>
        <taxon>Lactobacillales</taxon>
        <taxon>Streptococcaceae</taxon>
        <taxon>Streptococcus</taxon>
        <taxon>Streptococcus mitis group</taxon>
    </lineage>
</organism>
<dbReference type="InterPro" id="IPR016181">
    <property type="entry name" value="Acyl_CoA_acyltransferase"/>
</dbReference>
<dbReference type="PROSITE" id="PS51186">
    <property type="entry name" value="GNAT"/>
    <property type="match status" value="1"/>
</dbReference>
<reference evidence="2 3" key="1">
    <citation type="journal article" date="2010" name="PLoS ONE">
        <title>The genome of Streptococcus mitis B6--what is a commensal?</title>
        <authorList>
            <person name="Denapaite D."/>
            <person name="Brueckner R."/>
            <person name="Nuhn M."/>
            <person name="Reichmann P."/>
            <person name="Henrich B."/>
            <person name="Maurer P."/>
            <person name="Schaehle Y."/>
            <person name="Selbmann P."/>
            <person name="Zimmermann W."/>
            <person name="Wambutt R."/>
            <person name="Hakenbeck R."/>
        </authorList>
    </citation>
    <scope>NUCLEOTIDE SEQUENCE [LARGE SCALE GENOMIC DNA]</scope>
    <source>
        <strain evidence="2 3">B6</strain>
    </source>
</reference>
<dbReference type="STRING" id="365659.smi_1705"/>
<keyword evidence="2" id="KW-0808">Transferase</keyword>
<sequence>MAALKALIIRKFTTRLPGEFIRMRCCLGPILFLLHLKNILLKQRLIMEEVLIDDNMVFDIDNLKGFLNDTSSFGFIAKENNKIIGFAYCYTLLRPDGKTMFYLHSIGMLPNYQDKGYGSKLLSFIKEYSKEIGCSEMFLITDKGNPRACHVYEKLGGKNDYKDEIVYVYDYEKGDK</sequence>
<evidence type="ECO:0000313" key="2">
    <source>
        <dbReference type="EMBL" id="CBJ22945.1"/>
    </source>
</evidence>
<protein>
    <submittedName>
        <fullName evidence="2">Acetyl transferase</fullName>
    </submittedName>
</protein>
<dbReference type="AlphaFoldDB" id="D3HAP7"/>
<dbReference type="CDD" id="cd04301">
    <property type="entry name" value="NAT_SF"/>
    <property type="match status" value="1"/>
</dbReference>
<evidence type="ECO:0000313" key="3">
    <source>
        <dbReference type="Proteomes" id="UP000008563"/>
    </source>
</evidence>
<feature type="domain" description="N-acetyltransferase" evidence="1">
    <location>
        <begin position="34"/>
        <end position="172"/>
    </location>
</feature>
<dbReference type="KEGG" id="smb:smi_1705"/>
<gene>
    <name evidence="2" type="ordered locus">smi_1705</name>
</gene>
<evidence type="ECO:0000259" key="1">
    <source>
        <dbReference type="PROSITE" id="PS51186"/>
    </source>
</evidence>
<dbReference type="GO" id="GO:0016747">
    <property type="term" value="F:acyltransferase activity, transferring groups other than amino-acyl groups"/>
    <property type="evidence" value="ECO:0007669"/>
    <property type="project" value="InterPro"/>
</dbReference>
<dbReference type="HOGENOM" id="CLU_130438_0_0_9"/>
<dbReference type="SUPFAM" id="SSF55729">
    <property type="entry name" value="Acyl-CoA N-acyltransferases (Nat)"/>
    <property type="match status" value="1"/>
</dbReference>
<dbReference type="PANTHER" id="PTHR43617">
    <property type="entry name" value="L-AMINO ACID N-ACETYLTRANSFERASE"/>
    <property type="match status" value="1"/>
</dbReference>
<dbReference type="eggNOG" id="COG0456">
    <property type="taxonomic scope" value="Bacteria"/>
</dbReference>
<dbReference type="Pfam" id="PF00583">
    <property type="entry name" value="Acetyltransf_1"/>
    <property type="match status" value="1"/>
</dbReference>
<dbReference type="InterPro" id="IPR000182">
    <property type="entry name" value="GNAT_dom"/>
</dbReference>
<dbReference type="OrthoDB" id="5319888at2"/>
<name>D3HAP7_STRM6</name>
<dbReference type="Proteomes" id="UP000008563">
    <property type="component" value="Chromosome"/>
</dbReference>
<dbReference type="InterPro" id="IPR050276">
    <property type="entry name" value="MshD_Acetyltransferase"/>
</dbReference>
<proteinExistence type="predicted"/>